<evidence type="ECO:0000313" key="8">
    <source>
        <dbReference type="EMBL" id="TLG74329.1"/>
    </source>
</evidence>
<dbReference type="Gene3D" id="3.40.50.170">
    <property type="entry name" value="Formyl transferase, N-terminal domain"/>
    <property type="match status" value="1"/>
</dbReference>
<dbReference type="InterPro" id="IPR002376">
    <property type="entry name" value="Formyl_transf_N"/>
</dbReference>
<dbReference type="PANTHER" id="PTHR43369">
    <property type="entry name" value="PHOSPHORIBOSYLGLYCINAMIDE FORMYLTRANSFERASE"/>
    <property type="match status" value="1"/>
</dbReference>
<protein>
    <recommendedName>
        <fullName evidence="6">Phosphoribosylglycinamide formyltransferase</fullName>
        <ecNumber evidence="6">2.1.2.2</ecNumber>
    </recommendedName>
    <alternativeName>
        <fullName evidence="6">5'-phosphoribosylglycinamide transformylase</fullName>
    </alternativeName>
    <alternativeName>
        <fullName evidence="6">GAR transformylase</fullName>
        <shortName evidence="6">GART</shortName>
    </alternativeName>
</protein>
<evidence type="ECO:0000256" key="6">
    <source>
        <dbReference type="HAMAP-Rule" id="MF_01930"/>
    </source>
</evidence>
<keyword evidence="3 6" id="KW-0658">Purine biosynthesis</keyword>
<feature type="active site" description="Proton donor" evidence="6">
    <location>
        <position position="109"/>
    </location>
</feature>
<feature type="binding site" evidence="6">
    <location>
        <begin position="12"/>
        <end position="14"/>
    </location>
    <ligand>
        <name>N(1)-(5-phospho-beta-D-ribosyl)glycinamide</name>
        <dbReference type="ChEBI" id="CHEBI:143788"/>
    </ligand>
</feature>
<dbReference type="Pfam" id="PF00551">
    <property type="entry name" value="Formyl_trans_N"/>
    <property type="match status" value="1"/>
</dbReference>
<dbReference type="Proteomes" id="UP000306912">
    <property type="component" value="Unassembled WGS sequence"/>
</dbReference>
<dbReference type="InterPro" id="IPR001555">
    <property type="entry name" value="GART_AS"/>
</dbReference>
<dbReference type="UniPathway" id="UPA00074">
    <property type="reaction ID" value="UER00126"/>
</dbReference>
<dbReference type="SUPFAM" id="SSF53328">
    <property type="entry name" value="Formyltransferase"/>
    <property type="match status" value="1"/>
</dbReference>
<dbReference type="InParanoid" id="A0A5R8QCN7"/>
<dbReference type="HAMAP" id="MF_01930">
    <property type="entry name" value="PurN"/>
    <property type="match status" value="1"/>
</dbReference>
<feature type="site" description="Raises pKa of active site His" evidence="6">
    <location>
        <position position="145"/>
    </location>
</feature>
<gene>
    <name evidence="6 8" type="primary">purN</name>
    <name evidence="8" type="ORF">FEZ08_06380</name>
</gene>
<evidence type="ECO:0000256" key="2">
    <source>
        <dbReference type="ARBA" id="ARBA00022679"/>
    </source>
</evidence>
<accession>A0A5R8QCN7</accession>
<name>A0A5R8QCN7_9FIRM</name>
<comment type="caution">
    <text evidence="8">The sequence shown here is derived from an EMBL/GenBank/DDBJ whole genome shotgun (WGS) entry which is preliminary data.</text>
</comment>
<dbReference type="InterPro" id="IPR004607">
    <property type="entry name" value="GART"/>
</dbReference>
<feature type="binding site" evidence="6">
    <location>
        <position position="65"/>
    </location>
    <ligand>
        <name>(6R)-10-formyltetrahydrofolate</name>
        <dbReference type="ChEBI" id="CHEBI:195366"/>
    </ligand>
</feature>
<comment type="function">
    <text evidence="6">Catalyzes the transfer of a formyl group from 10-formyltetrahydrofolate to 5-phospho-ribosyl-glycinamide (GAR), producing 5-phospho-ribosyl-N-formylglycinamide (FGAR) and tetrahydrofolate.</text>
</comment>
<dbReference type="PROSITE" id="PS00373">
    <property type="entry name" value="GART"/>
    <property type="match status" value="1"/>
</dbReference>
<dbReference type="InterPro" id="IPR036477">
    <property type="entry name" value="Formyl_transf_N_sf"/>
</dbReference>
<comment type="pathway">
    <text evidence="1 6">Purine metabolism; IMP biosynthesis via de novo pathway; N(2)-formyl-N(1)-(5-phospho-D-ribosyl)glycinamide from N(1)-(5-phospho-D-ribosyl)glycinamide (10-formyl THF route): step 1/1.</text>
</comment>
<dbReference type="GO" id="GO:0004644">
    <property type="term" value="F:phosphoribosylglycinamide formyltransferase activity"/>
    <property type="evidence" value="ECO:0007669"/>
    <property type="project" value="UniProtKB-UniRule"/>
</dbReference>
<evidence type="ECO:0000259" key="7">
    <source>
        <dbReference type="Pfam" id="PF00551"/>
    </source>
</evidence>
<sequence length="192" mass="20860">MKQIAVFASGNGSNFAAIHAATINKVIDAEVALLICDNPDAYAIHRAAEFGIECFAFKPKMFASKVDYETEIVARLNQLDPDLIVLAGYMRILGHTMLDAFGGRIINIHPSLLPDFKGKDAIGQAIASKAPRIGVSIHYVDEGMDTGTIIAQSGFAVDGSESRAEIECRVHEIEHQLYPQTIAMLLEKETSV</sequence>
<dbReference type="PANTHER" id="PTHR43369:SF2">
    <property type="entry name" value="PHOSPHORIBOSYLGLYCINAMIDE FORMYLTRANSFERASE"/>
    <property type="match status" value="1"/>
</dbReference>
<evidence type="ECO:0000256" key="5">
    <source>
        <dbReference type="ARBA" id="ARBA00047664"/>
    </source>
</evidence>
<feature type="binding site" evidence="6">
    <location>
        <position position="107"/>
    </location>
    <ligand>
        <name>(6R)-10-formyltetrahydrofolate</name>
        <dbReference type="ChEBI" id="CHEBI:195366"/>
    </ligand>
</feature>
<comment type="similarity">
    <text evidence="4 6">Belongs to the GART family.</text>
</comment>
<evidence type="ECO:0000256" key="1">
    <source>
        <dbReference type="ARBA" id="ARBA00005054"/>
    </source>
</evidence>
<evidence type="ECO:0000313" key="9">
    <source>
        <dbReference type="Proteomes" id="UP000306912"/>
    </source>
</evidence>
<dbReference type="OrthoDB" id="9806170at2"/>
<dbReference type="AlphaFoldDB" id="A0A5R8QCN7"/>
<dbReference type="RefSeq" id="WP_138190880.1">
    <property type="nucleotide sequence ID" value="NZ_VBWP01000004.1"/>
</dbReference>
<feature type="domain" description="Formyl transferase N-terminal" evidence="7">
    <location>
        <begin position="2"/>
        <end position="182"/>
    </location>
</feature>
<proteinExistence type="inferred from homology"/>
<dbReference type="GO" id="GO:0006189">
    <property type="term" value="P:'de novo' IMP biosynthetic process"/>
    <property type="evidence" value="ECO:0007669"/>
    <property type="project" value="UniProtKB-UniRule"/>
</dbReference>
<dbReference type="FunCoup" id="A0A5R8QCN7">
    <property type="interactions" value="369"/>
</dbReference>
<keyword evidence="9" id="KW-1185">Reference proteome</keyword>
<comment type="catalytic activity">
    <reaction evidence="5 6">
        <text>N(1)-(5-phospho-beta-D-ribosyl)glycinamide + (6R)-10-formyltetrahydrofolate = N(2)-formyl-N(1)-(5-phospho-beta-D-ribosyl)glycinamide + (6S)-5,6,7,8-tetrahydrofolate + H(+)</text>
        <dbReference type="Rhea" id="RHEA:15053"/>
        <dbReference type="ChEBI" id="CHEBI:15378"/>
        <dbReference type="ChEBI" id="CHEBI:57453"/>
        <dbReference type="ChEBI" id="CHEBI:143788"/>
        <dbReference type="ChEBI" id="CHEBI:147286"/>
        <dbReference type="ChEBI" id="CHEBI:195366"/>
        <dbReference type="EC" id="2.1.2.2"/>
    </reaction>
</comment>
<dbReference type="GO" id="GO:0005829">
    <property type="term" value="C:cytosol"/>
    <property type="evidence" value="ECO:0007669"/>
    <property type="project" value="TreeGrafter"/>
</dbReference>
<feature type="binding site" evidence="6">
    <location>
        <begin position="90"/>
        <end position="93"/>
    </location>
    <ligand>
        <name>(6R)-10-formyltetrahydrofolate</name>
        <dbReference type="ChEBI" id="CHEBI:195366"/>
    </ligand>
</feature>
<dbReference type="CDD" id="cd08645">
    <property type="entry name" value="FMT_core_GART"/>
    <property type="match status" value="1"/>
</dbReference>
<evidence type="ECO:0000256" key="4">
    <source>
        <dbReference type="ARBA" id="ARBA00038440"/>
    </source>
</evidence>
<reference evidence="8 9" key="1">
    <citation type="submission" date="2019-05" db="EMBL/GenBank/DDBJ databases">
        <title>Culicoidintestinum kansasii gen. nov., sp. nov. from the gastrointestinal tract of the biting midge, Culicoides sonorensis.</title>
        <authorList>
            <person name="Neupane S."/>
            <person name="Ghosh A."/>
            <person name="Gunther S."/>
            <person name="Martin K."/>
            <person name="Zurek L."/>
        </authorList>
    </citation>
    <scope>NUCLEOTIDE SEQUENCE [LARGE SCALE GENOMIC DNA]</scope>
    <source>
        <strain evidence="8 9">CS-1</strain>
    </source>
</reference>
<dbReference type="NCBIfam" id="TIGR00639">
    <property type="entry name" value="PurN"/>
    <property type="match status" value="1"/>
</dbReference>
<evidence type="ECO:0000256" key="3">
    <source>
        <dbReference type="ARBA" id="ARBA00022755"/>
    </source>
</evidence>
<dbReference type="EC" id="2.1.2.2" evidence="6"/>
<organism evidence="8 9">
    <name type="scientific">Culicoidibacter larvae</name>
    <dbReference type="NCBI Taxonomy" id="2579976"/>
    <lineage>
        <taxon>Bacteria</taxon>
        <taxon>Bacillati</taxon>
        <taxon>Bacillota</taxon>
        <taxon>Culicoidibacteria</taxon>
        <taxon>Culicoidibacterales</taxon>
        <taxon>Culicoidibacteraceae</taxon>
        <taxon>Culicoidibacter</taxon>
    </lineage>
</organism>
<dbReference type="EMBL" id="VBWP01000004">
    <property type="protein sequence ID" value="TLG74329.1"/>
    <property type="molecule type" value="Genomic_DNA"/>
</dbReference>
<keyword evidence="2 6" id="KW-0808">Transferase</keyword>